<dbReference type="PROSITE" id="PS00237">
    <property type="entry name" value="G_PROTEIN_RECEP_F1_1"/>
    <property type="match status" value="1"/>
</dbReference>
<evidence type="ECO:0000256" key="13">
    <source>
        <dbReference type="RuleBase" id="RU000688"/>
    </source>
</evidence>
<evidence type="ECO:0000256" key="12">
    <source>
        <dbReference type="ARBA" id="ARBA00023224"/>
    </source>
</evidence>
<proteinExistence type="inferred from homology"/>
<dbReference type="Pfam" id="PF13853">
    <property type="entry name" value="7tm_4"/>
    <property type="match status" value="1"/>
</dbReference>
<dbReference type="PRINTS" id="PR00245">
    <property type="entry name" value="OLFACTORYR"/>
</dbReference>
<keyword evidence="11" id="KW-0325">Glycoprotein</keyword>
<evidence type="ECO:0000256" key="11">
    <source>
        <dbReference type="ARBA" id="ARBA00023180"/>
    </source>
</evidence>
<dbReference type="PROSITE" id="PS50262">
    <property type="entry name" value="G_PROTEIN_RECEP_F1_2"/>
    <property type="match status" value="1"/>
</dbReference>
<evidence type="ECO:0000313" key="17">
    <source>
        <dbReference type="RefSeq" id="XP_015264336.1"/>
    </source>
</evidence>
<dbReference type="SUPFAM" id="SSF81321">
    <property type="entry name" value="Family A G protein-coupled receptor-like"/>
    <property type="match status" value="1"/>
</dbReference>
<dbReference type="InterPro" id="IPR017452">
    <property type="entry name" value="GPCR_Rhodpsn_7TM"/>
</dbReference>
<dbReference type="InterPro" id="IPR000276">
    <property type="entry name" value="GPCR_Rhodpsn"/>
</dbReference>
<keyword evidence="2 14" id="KW-1003">Cell membrane</keyword>
<organism evidence="16 17">
    <name type="scientific">Gekko japonicus</name>
    <name type="common">Schlegel's Japanese gecko</name>
    <dbReference type="NCBI Taxonomy" id="146911"/>
    <lineage>
        <taxon>Eukaryota</taxon>
        <taxon>Metazoa</taxon>
        <taxon>Chordata</taxon>
        <taxon>Craniata</taxon>
        <taxon>Vertebrata</taxon>
        <taxon>Euteleostomi</taxon>
        <taxon>Lepidosauria</taxon>
        <taxon>Squamata</taxon>
        <taxon>Bifurcata</taxon>
        <taxon>Gekkota</taxon>
        <taxon>Gekkonidae</taxon>
        <taxon>Gekkoninae</taxon>
        <taxon>Gekko</taxon>
    </lineage>
</organism>
<keyword evidence="16" id="KW-1185">Reference proteome</keyword>
<keyword evidence="6 14" id="KW-1133">Transmembrane helix</keyword>
<feature type="transmembrane region" description="Helical" evidence="14">
    <location>
        <begin position="236"/>
        <end position="260"/>
    </location>
</feature>
<protein>
    <recommendedName>
        <fullName evidence="14">Olfactory receptor</fullName>
    </recommendedName>
</protein>
<evidence type="ECO:0000256" key="9">
    <source>
        <dbReference type="ARBA" id="ARBA00023157"/>
    </source>
</evidence>
<evidence type="ECO:0000256" key="3">
    <source>
        <dbReference type="ARBA" id="ARBA00022606"/>
    </source>
</evidence>
<feature type="domain" description="G-protein coupled receptors family 1 profile" evidence="15">
    <location>
        <begin position="40"/>
        <end position="289"/>
    </location>
</feature>
<name>A0ABM1JS99_GEKJA</name>
<dbReference type="RefSeq" id="XP_015264336.1">
    <property type="nucleotide sequence ID" value="XM_015408850.1"/>
</dbReference>
<keyword evidence="5 14" id="KW-0552">Olfaction</keyword>
<evidence type="ECO:0000256" key="5">
    <source>
        <dbReference type="ARBA" id="ARBA00022725"/>
    </source>
</evidence>
<dbReference type="PANTHER" id="PTHR24242:SF253">
    <property type="entry name" value="OLFACTORY RECEPTOR-RELATED"/>
    <property type="match status" value="1"/>
</dbReference>
<evidence type="ECO:0000256" key="10">
    <source>
        <dbReference type="ARBA" id="ARBA00023170"/>
    </source>
</evidence>
<dbReference type="InterPro" id="IPR000725">
    <property type="entry name" value="Olfact_rcpt"/>
</dbReference>
<reference evidence="17" key="1">
    <citation type="submission" date="2025-08" db="UniProtKB">
        <authorList>
            <consortium name="RefSeq"/>
        </authorList>
    </citation>
    <scope>IDENTIFICATION</scope>
</reference>
<evidence type="ECO:0000256" key="1">
    <source>
        <dbReference type="ARBA" id="ARBA00004651"/>
    </source>
</evidence>
<dbReference type="Proteomes" id="UP000694871">
    <property type="component" value="Unplaced"/>
</dbReference>
<feature type="transmembrane region" description="Helical" evidence="14">
    <location>
        <begin position="57"/>
        <end position="77"/>
    </location>
</feature>
<gene>
    <name evidence="17" type="primary">LOC107108421</name>
</gene>
<keyword evidence="9" id="KW-1015">Disulfide bond</keyword>
<dbReference type="PRINTS" id="PR00237">
    <property type="entry name" value="GPCRRHODOPSN"/>
</dbReference>
<accession>A0ABM1JS99</accession>
<evidence type="ECO:0000313" key="16">
    <source>
        <dbReference type="Proteomes" id="UP000694871"/>
    </source>
</evidence>
<evidence type="ECO:0000256" key="8">
    <source>
        <dbReference type="ARBA" id="ARBA00023136"/>
    </source>
</evidence>
<keyword evidence="10 13" id="KW-0675">Receptor</keyword>
<evidence type="ECO:0000256" key="4">
    <source>
        <dbReference type="ARBA" id="ARBA00022692"/>
    </source>
</evidence>
<comment type="similarity">
    <text evidence="13">Belongs to the G-protein coupled receptor 1 family.</text>
</comment>
<dbReference type="CDD" id="cd15911">
    <property type="entry name" value="7tmA_OR11A-like"/>
    <property type="match status" value="1"/>
</dbReference>
<evidence type="ECO:0000256" key="7">
    <source>
        <dbReference type="ARBA" id="ARBA00023040"/>
    </source>
</evidence>
<dbReference type="InterPro" id="IPR050939">
    <property type="entry name" value="Olfactory_GPCR1"/>
</dbReference>
<dbReference type="PANTHER" id="PTHR24242">
    <property type="entry name" value="G-PROTEIN COUPLED RECEPTOR"/>
    <property type="match status" value="1"/>
</dbReference>
<keyword evidence="12 13" id="KW-0807">Transducer</keyword>
<evidence type="ECO:0000256" key="2">
    <source>
        <dbReference type="ARBA" id="ARBA00022475"/>
    </source>
</evidence>
<evidence type="ECO:0000256" key="6">
    <source>
        <dbReference type="ARBA" id="ARBA00022989"/>
    </source>
</evidence>
<evidence type="ECO:0000259" key="15">
    <source>
        <dbReference type="PROSITE" id="PS50262"/>
    </source>
</evidence>
<comment type="subcellular location">
    <subcellularLocation>
        <location evidence="1 14">Cell membrane</location>
        <topology evidence="1 14">Multi-pass membrane protein</topology>
    </subcellularLocation>
</comment>
<feature type="transmembrane region" description="Helical" evidence="14">
    <location>
        <begin position="97"/>
        <end position="119"/>
    </location>
</feature>
<keyword evidence="3 14" id="KW-0716">Sensory transduction</keyword>
<keyword evidence="7 13" id="KW-0297">G-protein coupled receptor</keyword>
<sequence length="314" mass="35886">MLGNQSRITEFILLGFQDLADFQILLFLTFLVIYIVAVTGNILIFVLVIFDQHLHTPMYLFLGNISFLEFCYTSNIFPRMLSALLTGGKVISFSSCFTQWYICATLIVTECCLLCAMSYDRYLAVCKPLHYATMMKTQTCVQLAATSWLCGFTVFLPLLILMLQLNFCGPREMDHYFCDYFPILQLSCSDTRMLKQLSYMVAAMFVLFPFLLIVISYVYVITAIFKIPSTTGRQKVFSTCSSHLTVISIFYGSVIVVYMIPKTEGKGGMGKFLSLLYIVLPPLVNPFIYTLRNQEVREALRNVIGRIMHHHFIP</sequence>
<keyword evidence="8 14" id="KW-0472">Membrane</keyword>
<feature type="transmembrane region" description="Helical" evidence="14">
    <location>
        <begin position="272"/>
        <end position="291"/>
    </location>
</feature>
<evidence type="ECO:0000256" key="14">
    <source>
        <dbReference type="RuleBase" id="RU363047"/>
    </source>
</evidence>
<feature type="transmembrane region" description="Helical" evidence="14">
    <location>
        <begin position="140"/>
        <end position="163"/>
    </location>
</feature>
<dbReference type="Gene3D" id="1.20.1070.10">
    <property type="entry name" value="Rhodopsin 7-helix transmembrane proteins"/>
    <property type="match status" value="1"/>
</dbReference>
<keyword evidence="4 13" id="KW-0812">Transmembrane</keyword>
<dbReference type="GeneID" id="107108421"/>
<feature type="transmembrane region" description="Helical" evidence="14">
    <location>
        <begin position="24"/>
        <end position="50"/>
    </location>
</feature>
<feature type="transmembrane region" description="Helical" evidence="14">
    <location>
        <begin position="199"/>
        <end position="224"/>
    </location>
</feature>